<keyword evidence="3 8" id="KW-0812">Transmembrane</keyword>
<evidence type="ECO:0000256" key="8">
    <source>
        <dbReference type="SAM" id="Phobius"/>
    </source>
</evidence>
<evidence type="ECO:0000313" key="10">
    <source>
        <dbReference type="Proteomes" id="UP000594638"/>
    </source>
</evidence>
<dbReference type="InterPro" id="IPR007749">
    <property type="entry name" value="DUF677"/>
</dbReference>
<dbReference type="EMBL" id="CACTIH010000237">
    <property type="protein sequence ID" value="CAA2957741.1"/>
    <property type="molecule type" value="Genomic_DNA"/>
</dbReference>
<keyword evidence="5 8" id="KW-0472">Membrane</keyword>
<gene>
    <name evidence="9" type="ORF">OLEA9_A081033</name>
</gene>
<feature type="coiled-coil region" evidence="6">
    <location>
        <begin position="327"/>
        <end position="354"/>
    </location>
</feature>
<dbReference type="Gramene" id="OE9A081033T1">
    <property type="protein sequence ID" value="OE9A081033C1"/>
    <property type="gene ID" value="OE9A081033"/>
</dbReference>
<evidence type="ECO:0000256" key="2">
    <source>
        <dbReference type="ARBA" id="ARBA00009074"/>
    </source>
</evidence>
<evidence type="ECO:0000256" key="7">
    <source>
        <dbReference type="SAM" id="MobiDB-lite"/>
    </source>
</evidence>
<dbReference type="Proteomes" id="UP000594638">
    <property type="component" value="Unassembled WGS sequence"/>
</dbReference>
<feature type="transmembrane region" description="Helical" evidence="8">
    <location>
        <begin position="223"/>
        <end position="244"/>
    </location>
</feature>
<evidence type="ECO:0000256" key="3">
    <source>
        <dbReference type="ARBA" id="ARBA00022692"/>
    </source>
</evidence>
<evidence type="ECO:0000256" key="1">
    <source>
        <dbReference type="ARBA" id="ARBA00004370"/>
    </source>
</evidence>
<dbReference type="OrthoDB" id="1932397at2759"/>
<dbReference type="PANTHER" id="PTHR31113">
    <property type="entry name" value="UPF0496 PROTEIN 3-RELATED"/>
    <property type="match status" value="1"/>
</dbReference>
<dbReference type="GO" id="GO:0016020">
    <property type="term" value="C:membrane"/>
    <property type="evidence" value="ECO:0007669"/>
    <property type="project" value="UniProtKB-SubCell"/>
</dbReference>
<name>A0A8S0PUE2_OLEEU</name>
<sequence>MMSCLRPLPSTSTTNNYISSPASQEFSHSVGNTPTSSSQISPTVNLTQEYRYAVETNSFGEIRNVIHQDSSLDQYIDLEQADFSQESQLLEKVLQPNRESIQDALSHITPNTPTKLVDTYFQHSEHTCLLCLHLYQGVHRARLLYTPLSNLLDDLPLEFDLDSYSISDSQCNWAFDIFLRFDSLDNPFLSSGSHNFDDMRQCFTQLRQQLGHRLKKSNSRVHVLRRTSTGCAVCLIAATVGVAISAVVLATHALVALVAIPICPTILLSNMSKKEKAHLAQLDAAAQGAYVLHKHLDTIDRLVARLCTTIENDKLLIRLGLSRRPDRHAIQEVLKQLQRNRSSFEQQLMDLEEHLLLCVLAINRARSLLLKEILLHNSLITNTSG</sequence>
<accession>A0A8S0PUE2</accession>
<comment type="subcellular location">
    <subcellularLocation>
        <location evidence="1">Membrane</location>
    </subcellularLocation>
</comment>
<dbReference type="Pfam" id="PF05055">
    <property type="entry name" value="DUF677"/>
    <property type="match status" value="1"/>
</dbReference>
<feature type="region of interest" description="Disordered" evidence="7">
    <location>
        <begin position="1"/>
        <end position="42"/>
    </location>
</feature>
<comment type="similarity">
    <text evidence="2">Belongs to the UPF0496 family.</text>
</comment>
<keyword evidence="10" id="KW-1185">Reference proteome</keyword>
<feature type="compositionally biased region" description="Polar residues" evidence="7">
    <location>
        <begin position="9"/>
        <end position="42"/>
    </location>
</feature>
<dbReference type="PANTHER" id="PTHR31113:SF5">
    <property type="entry name" value="OS04G0405700 PROTEIN"/>
    <property type="match status" value="1"/>
</dbReference>
<evidence type="ECO:0000256" key="5">
    <source>
        <dbReference type="ARBA" id="ARBA00023136"/>
    </source>
</evidence>
<keyword evidence="4 8" id="KW-1133">Transmembrane helix</keyword>
<feature type="transmembrane region" description="Helical" evidence="8">
    <location>
        <begin position="250"/>
        <end position="268"/>
    </location>
</feature>
<comment type="caution">
    <text evidence="9">The sequence shown here is derived from an EMBL/GenBank/DDBJ whole genome shotgun (WGS) entry which is preliminary data.</text>
</comment>
<proteinExistence type="inferred from homology"/>
<reference evidence="9 10" key="1">
    <citation type="submission" date="2019-12" db="EMBL/GenBank/DDBJ databases">
        <authorList>
            <person name="Alioto T."/>
            <person name="Alioto T."/>
            <person name="Gomez Garrido J."/>
        </authorList>
    </citation>
    <scope>NUCLEOTIDE SEQUENCE [LARGE SCALE GENOMIC DNA]</scope>
</reference>
<evidence type="ECO:0000256" key="4">
    <source>
        <dbReference type="ARBA" id="ARBA00022989"/>
    </source>
</evidence>
<organism evidence="9 10">
    <name type="scientific">Olea europaea subsp. europaea</name>
    <dbReference type="NCBI Taxonomy" id="158383"/>
    <lineage>
        <taxon>Eukaryota</taxon>
        <taxon>Viridiplantae</taxon>
        <taxon>Streptophyta</taxon>
        <taxon>Embryophyta</taxon>
        <taxon>Tracheophyta</taxon>
        <taxon>Spermatophyta</taxon>
        <taxon>Magnoliopsida</taxon>
        <taxon>eudicotyledons</taxon>
        <taxon>Gunneridae</taxon>
        <taxon>Pentapetalae</taxon>
        <taxon>asterids</taxon>
        <taxon>lamiids</taxon>
        <taxon>Lamiales</taxon>
        <taxon>Oleaceae</taxon>
        <taxon>Oleeae</taxon>
        <taxon>Olea</taxon>
    </lineage>
</organism>
<dbReference type="AlphaFoldDB" id="A0A8S0PUE2"/>
<protein>
    <submittedName>
        <fullName evidence="9">Uncharacterized protein</fullName>
    </submittedName>
</protein>
<evidence type="ECO:0000313" key="9">
    <source>
        <dbReference type="EMBL" id="CAA2957742.1"/>
    </source>
</evidence>
<keyword evidence="6" id="KW-0175">Coiled coil</keyword>
<evidence type="ECO:0000256" key="6">
    <source>
        <dbReference type="SAM" id="Coils"/>
    </source>
</evidence>
<dbReference type="Gramene" id="OE9A081033T2">
    <property type="protein sequence ID" value="OE9A081033C2"/>
    <property type="gene ID" value="OE9A081033"/>
</dbReference>
<dbReference type="EMBL" id="CACTIH010000237">
    <property type="protein sequence ID" value="CAA2957742.1"/>
    <property type="molecule type" value="Genomic_DNA"/>
</dbReference>